<keyword evidence="2" id="KW-0489">Methyltransferase</keyword>
<dbReference type="Pfam" id="PF20473">
    <property type="entry name" value="MmeI_Mtase"/>
    <property type="match status" value="1"/>
</dbReference>
<dbReference type="EMBL" id="BPRB01000271">
    <property type="protein sequence ID" value="GJE62066.1"/>
    <property type="molecule type" value="Genomic_DNA"/>
</dbReference>
<evidence type="ECO:0000256" key="3">
    <source>
        <dbReference type="ARBA" id="ARBA00022679"/>
    </source>
</evidence>
<feature type="domain" description="MmeI-like N-terminal" evidence="5">
    <location>
        <begin position="2"/>
        <end position="228"/>
    </location>
</feature>
<accession>A0ABQ4U483</accession>
<dbReference type="InterPro" id="IPR046819">
    <property type="entry name" value="MmeI_hel"/>
</dbReference>
<evidence type="ECO:0000259" key="5">
    <source>
        <dbReference type="Pfam" id="PF20464"/>
    </source>
</evidence>
<feature type="domain" description="MmeI-like DNA-methyltransferase" evidence="7">
    <location>
        <begin position="405"/>
        <end position="673"/>
    </location>
</feature>
<evidence type="ECO:0000256" key="1">
    <source>
        <dbReference type="ARBA" id="ARBA00011900"/>
    </source>
</evidence>
<gene>
    <name evidence="8" type="ORF">MPOCJGCO_4195</name>
</gene>
<evidence type="ECO:0000256" key="4">
    <source>
        <dbReference type="ARBA" id="ARBA00047942"/>
    </source>
</evidence>
<dbReference type="PANTHER" id="PTHR33841">
    <property type="entry name" value="DNA METHYLTRANSFERASE YEEA-RELATED"/>
    <property type="match status" value="1"/>
</dbReference>
<dbReference type="Gene3D" id="3.40.50.150">
    <property type="entry name" value="Vaccinia Virus protein VP39"/>
    <property type="match status" value="1"/>
</dbReference>
<dbReference type="InterPro" id="IPR029063">
    <property type="entry name" value="SAM-dependent_MTases_sf"/>
</dbReference>
<dbReference type="InterPro" id="IPR046817">
    <property type="entry name" value="MmeI_N"/>
</dbReference>
<evidence type="ECO:0000259" key="7">
    <source>
        <dbReference type="Pfam" id="PF20473"/>
    </source>
</evidence>
<dbReference type="Pfam" id="PF20464">
    <property type="entry name" value="MmeI_N"/>
    <property type="match status" value="1"/>
</dbReference>
<proteinExistence type="predicted"/>
<dbReference type="InterPro" id="IPR046816">
    <property type="entry name" value="MmeI_Mtase"/>
</dbReference>
<feature type="domain" description="MmeI-like helicase spacer" evidence="6">
    <location>
        <begin position="233"/>
        <end position="309"/>
    </location>
</feature>
<dbReference type="RefSeq" id="WP_238184649.1">
    <property type="nucleotide sequence ID" value="NZ_BPRB01000271.1"/>
</dbReference>
<evidence type="ECO:0000313" key="8">
    <source>
        <dbReference type="EMBL" id="GJE62066.1"/>
    </source>
</evidence>
<name>A0ABQ4U483_9HYPH</name>
<reference evidence="8" key="2">
    <citation type="submission" date="2021-08" db="EMBL/GenBank/DDBJ databases">
        <authorList>
            <person name="Tani A."/>
            <person name="Ola A."/>
            <person name="Ogura Y."/>
            <person name="Katsura K."/>
            <person name="Hayashi T."/>
        </authorList>
    </citation>
    <scope>NUCLEOTIDE SEQUENCE</scope>
    <source>
        <strain evidence="8">DSM 23632</strain>
    </source>
</reference>
<dbReference type="SUPFAM" id="SSF53335">
    <property type="entry name" value="S-adenosyl-L-methionine-dependent methyltransferases"/>
    <property type="match status" value="1"/>
</dbReference>
<evidence type="ECO:0000256" key="2">
    <source>
        <dbReference type="ARBA" id="ARBA00022603"/>
    </source>
</evidence>
<protein>
    <recommendedName>
        <fullName evidence="1">site-specific DNA-methyltransferase (adenine-specific)</fullName>
        <ecNumber evidence="1">2.1.1.72</ecNumber>
    </recommendedName>
</protein>
<comment type="catalytic activity">
    <reaction evidence="4">
        <text>a 2'-deoxyadenosine in DNA + S-adenosyl-L-methionine = an N(6)-methyl-2'-deoxyadenosine in DNA + S-adenosyl-L-homocysteine + H(+)</text>
        <dbReference type="Rhea" id="RHEA:15197"/>
        <dbReference type="Rhea" id="RHEA-COMP:12418"/>
        <dbReference type="Rhea" id="RHEA-COMP:12419"/>
        <dbReference type="ChEBI" id="CHEBI:15378"/>
        <dbReference type="ChEBI" id="CHEBI:57856"/>
        <dbReference type="ChEBI" id="CHEBI:59789"/>
        <dbReference type="ChEBI" id="CHEBI:90615"/>
        <dbReference type="ChEBI" id="CHEBI:90616"/>
        <dbReference type="EC" id="2.1.1.72"/>
    </reaction>
</comment>
<dbReference type="InterPro" id="IPR050953">
    <property type="entry name" value="N4_N6_ade-DNA_methylase"/>
</dbReference>
<reference evidence="8" key="1">
    <citation type="journal article" date="2021" name="Front. Microbiol.">
        <title>Comprehensive Comparative Genomics and Phenotyping of Methylobacterium Species.</title>
        <authorList>
            <person name="Alessa O."/>
            <person name="Ogura Y."/>
            <person name="Fujitani Y."/>
            <person name="Takami H."/>
            <person name="Hayashi T."/>
            <person name="Sahin N."/>
            <person name="Tani A."/>
        </authorList>
    </citation>
    <scope>NUCLEOTIDE SEQUENCE</scope>
    <source>
        <strain evidence="8">DSM 23632</strain>
    </source>
</reference>
<keyword evidence="9" id="KW-1185">Reference proteome</keyword>
<evidence type="ECO:0000259" key="6">
    <source>
        <dbReference type="Pfam" id="PF20465"/>
    </source>
</evidence>
<dbReference type="PRINTS" id="PR00507">
    <property type="entry name" value="N12N6MTFRASE"/>
</dbReference>
<sequence>MDVEAFISRWTAREGGAERANYQMFLSELCDVLDVPRPDPAGVERAKNDYVFERAVRPRESNSLTAPKRIDLYKKNAFILEAKQSRLPGKKNAIPGQLSMLPDVPEQLGRRSIARGWDVMMQNARKQAETYVFLLDANHPAPPFILTCDVGHSLEVYADFTGTGRAYSQFPDRKGFRIYLEDLRKPEIRVRLARIWTEPHTLDPTKEAARVTREIAKRLASVSKALEADHQAEDVAHFLMRCIFTMFAEDVDLLPKGAFSKLLEDCVERPDAFAPLLEELWAKMDEPLEAKRFYSAFRQKLRYFNGNLFKDARAFSLGREEIGELLAAAKASWTEVDPAIFGTLLEQALDKTERRKLGAHYTPRAYVQRLVDVTVMEPLRADWQATLTKVQQAKEDGDERRAVTLVREFHHQLSATRVLDPACGTGNFLYVSLELMKTLEGEVLETLAQLGEAESMGLERETVDPHQFLGLELNPRAAAIAELVVWIGYLQQHYRTRSGHPAEPILRAFQNINFGLRQGYDAVLSWDGCPVPGQPEKYGQEKIYPNAKRPVWPEAEFIVGNPPFVAGQAVRDEFGNGYAEALWAVHAEMNDSADFVMYWWDRAADIITSAKSLTRRFGFVTTNSISQVFQRRTIQRWLNAKRPISLVWAVDNHPWTKSTPDAAAVRIAMTVVECSSTNGTLLEVLKETGLTTDQPELVFRQTKGKINSDLTVGVDVTRMNKLLANEGLSHDGVKLHGKGFIVKPSEIEFLGGDKRIGLENYIKRYCNGRDLRKNRIKYVLDFYGVKEETIRVQYPEAFQYLLKRVRYDFGPDGQPMVNSRGQKTGREWNNRSTYRDNWWIFGEPRSELRPAIRDIKRYIGTVDTSPNRIFEFIDGDIIVDDGIVVVASDAAEILAVLSSKIHVKFSLRAGGWLGVGDDPRWNKSLVFEPFPFPILNEFIRRDLQSIGEELDAIRKRVRAENADFTLTDLYNLLEITRMKGKFSERDEDVSCRGSVLILKELHEAIDRLTAEAYGWPHDLTDEQILERLVALNAQRAQEEAGGYVRWLRPDYQIPRFSKGAAAKTGELDLNEMVVAIDKSLPSFPTDRYEQPLAIEALLLSAGRPMDAAELARGFKRGGKRIEQRVAQVLTTLARYGRVTAAVDGRYIALRAA</sequence>
<comment type="caution">
    <text evidence="8">The sequence shown here is derived from an EMBL/GenBank/DDBJ whole genome shotgun (WGS) entry which is preliminary data.</text>
</comment>
<evidence type="ECO:0000313" key="9">
    <source>
        <dbReference type="Proteomes" id="UP001055057"/>
    </source>
</evidence>
<dbReference type="Pfam" id="PF20465">
    <property type="entry name" value="MmeI_hel"/>
    <property type="match status" value="1"/>
</dbReference>
<keyword evidence="3" id="KW-0808">Transferase</keyword>
<organism evidence="8 9">
    <name type="scientific">Methylobacterium trifolii</name>
    <dbReference type="NCBI Taxonomy" id="1003092"/>
    <lineage>
        <taxon>Bacteria</taxon>
        <taxon>Pseudomonadati</taxon>
        <taxon>Pseudomonadota</taxon>
        <taxon>Alphaproteobacteria</taxon>
        <taxon>Hyphomicrobiales</taxon>
        <taxon>Methylobacteriaceae</taxon>
        <taxon>Methylobacterium</taxon>
    </lineage>
</organism>
<dbReference type="EC" id="2.1.1.72" evidence="1"/>
<dbReference type="Proteomes" id="UP001055057">
    <property type="component" value="Unassembled WGS sequence"/>
</dbReference>
<dbReference type="PANTHER" id="PTHR33841:SF1">
    <property type="entry name" value="DNA METHYLTRANSFERASE A"/>
    <property type="match status" value="1"/>
</dbReference>